<dbReference type="Gene3D" id="3.50.50.60">
    <property type="entry name" value="FAD/NAD(P)-binding domain"/>
    <property type="match status" value="1"/>
</dbReference>
<keyword evidence="1" id="KW-0472">Membrane</keyword>
<keyword evidence="1" id="KW-1133">Transmembrane helix</keyword>
<protein>
    <recommendedName>
        <fullName evidence="3">Amine oxidase domain-containing protein</fullName>
    </recommendedName>
</protein>
<accession>X1BBD8</accession>
<gene>
    <name evidence="2" type="ORF">S01H4_42731</name>
</gene>
<name>X1BBD8_9ZZZZ</name>
<dbReference type="PROSITE" id="PS51318">
    <property type="entry name" value="TAT"/>
    <property type="match status" value="1"/>
</dbReference>
<organism evidence="2">
    <name type="scientific">marine sediment metagenome</name>
    <dbReference type="NCBI Taxonomy" id="412755"/>
    <lineage>
        <taxon>unclassified sequences</taxon>
        <taxon>metagenomes</taxon>
        <taxon>ecological metagenomes</taxon>
    </lineage>
</organism>
<dbReference type="InterPro" id="IPR006311">
    <property type="entry name" value="TAT_signal"/>
</dbReference>
<reference evidence="2" key="1">
    <citation type="journal article" date="2014" name="Front. Microbiol.">
        <title>High frequency of phylogenetically diverse reductive dehalogenase-homologous genes in deep subseafloor sedimentary metagenomes.</title>
        <authorList>
            <person name="Kawai M."/>
            <person name="Futagami T."/>
            <person name="Toyoda A."/>
            <person name="Takaki Y."/>
            <person name="Nishi S."/>
            <person name="Hori S."/>
            <person name="Arai W."/>
            <person name="Tsubouchi T."/>
            <person name="Morono Y."/>
            <person name="Uchiyama I."/>
            <person name="Ito T."/>
            <person name="Fujiyama A."/>
            <person name="Inagaki F."/>
            <person name="Takami H."/>
        </authorList>
    </citation>
    <scope>NUCLEOTIDE SEQUENCE</scope>
    <source>
        <strain evidence="2">Expedition CK06-06</strain>
    </source>
</reference>
<evidence type="ECO:0000256" key="1">
    <source>
        <dbReference type="SAM" id="Phobius"/>
    </source>
</evidence>
<dbReference type="EMBL" id="BART01023499">
    <property type="protein sequence ID" value="GAG93234.1"/>
    <property type="molecule type" value="Genomic_DNA"/>
</dbReference>
<dbReference type="InterPro" id="IPR036188">
    <property type="entry name" value="FAD/NAD-bd_sf"/>
</dbReference>
<dbReference type="Pfam" id="PF13450">
    <property type="entry name" value="NAD_binding_8"/>
    <property type="match status" value="1"/>
</dbReference>
<comment type="caution">
    <text evidence="2">The sequence shown here is derived from an EMBL/GenBank/DDBJ whole genome shotgun (WGS) entry which is preliminary data.</text>
</comment>
<dbReference type="SUPFAM" id="SSF51905">
    <property type="entry name" value="FAD/NAD(P)-binding domain"/>
    <property type="match status" value="1"/>
</dbReference>
<evidence type="ECO:0008006" key="3">
    <source>
        <dbReference type="Google" id="ProtNLM"/>
    </source>
</evidence>
<proteinExistence type="predicted"/>
<sequence length="170" mass="18099">MRRTDQQLGMDKAISRRDFLNGVGIAIGASLLPGTASAQDFGAQDLPGYYPPGLTGMRGSHPGSFETAHLLLDGASFDGHDTGERYDLVVVGGGLSGLSAAYFYQRNKGKNARILILDNHDDFGGHATRNEFQIDGQRIIGYGGTMSLEAPGGFPQVAKELINDLGIETQ</sequence>
<evidence type="ECO:0000313" key="2">
    <source>
        <dbReference type="EMBL" id="GAG93234.1"/>
    </source>
</evidence>
<feature type="non-terminal residue" evidence="2">
    <location>
        <position position="170"/>
    </location>
</feature>
<keyword evidence="1" id="KW-0812">Transmembrane</keyword>
<feature type="transmembrane region" description="Helical" evidence="1">
    <location>
        <begin position="86"/>
        <end position="104"/>
    </location>
</feature>
<dbReference type="AlphaFoldDB" id="X1BBD8"/>